<name>A0ABI7WNQ7_FELCA</name>
<keyword evidence="2" id="KW-0813">Transport</keyword>
<feature type="region of interest" description="Disordered" evidence="6">
    <location>
        <begin position="98"/>
        <end position="135"/>
    </location>
</feature>
<evidence type="ECO:0000256" key="3">
    <source>
        <dbReference type="ARBA" id="ARBA00022692"/>
    </source>
</evidence>
<dbReference type="Proteomes" id="UP000823872">
    <property type="component" value="Chromosome E2"/>
</dbReference>
<dbReference type="GeneTree" id="ENSGT01140000286817"/>
<evidence type="ECO:0000256" key="2">
    <source>
        <dbReference type="ARBA" id="ARBA00022597"/>
    </source>
</evidence>
<evidence type="ECO:0000313" key="7">
    <source>
        <dbReference type="Ensembl" id="ENSFCTP00005011943.1"/>
    </source>
</evidence>
<accession>A0ABI7WNQ7</accession>
<keyword evidence="2" id="KW-0762">Sugar transport</keyword>
<dbReference type="InterPro" id="IPR007271">
    <property type="entry name" value="Nuc_sug_transpt"/>
</dbReference>
<comment type="subcellular location">
    <subcellularLocation>
        <location evidence="1">Membrane</location>
        <topology evidence="1">Multi-pass membrane protein</topology>
    </subcellularLocation>
</comment>
<proteinExistence type="predicted"/>
<dbReference type="Ensembl" id="ENSFCTT00005017664.1">
    <property type="protein sequence ID" value="ENSFCTP00005011943.1"/>
    <property type="gene ID" value="ENSFCTG00005006336.1"/>
</dbReference>
<keyword evidence="3" id="KW-0812">Transmembrane</keyword>
<evidence type="ECO:0000313" key="8">
    <source>
        <dbReference type="Proteomes" id="UP000823872"/>
    </source>
</evidence>
<feature type="region of interest" description="Disordered" evidence="6">
    <location>
        <begin position="198"/>
        <end position="225"/>
    </location>
</feature>
<evidence type="ECO:0000256" key="1">
    <source>
        <dbReference type="ARBA" id="ARBA00004141"/>
    </source>
</evidence>
<reference evidence="8" key="3">
    <citation type="submission" date="2021-02" db="EMBL/GenBank/DDBJ databases">
        <title>Safari Cat Assemblies.</title>
        <authorList>
            <person name="Bredemeyer K.R."/>
            <person name="Murphy W.J."/>
        </authorList>
    </citation>
    <scope>NUCLEOTIDE SEQUENCE [LARGE SCALE GENOMIC DNA]</scope>
</reference>
<sequence>MLLGGGGGSPRVTQGHPRPVETSSGRASGGGRESVVGVCALAPAAWCLGFAGLGFGRVLRSSDTSLRVRNRHASPLGVVATSVDVRLSDGAEIREEGLFRGGTGFSSPSQGLSRSASARSGPRTAPGRAFLQRPPVSLPPVASVTPFGPQGTAAFAPGAVLGCARVSLSLITRTRRYVVRRGEGESRCVCSASRDSHQDSTFALSPSLNSAREGSRNQNGLVTVR</sequence>
<keyword evidence="4" id="KW-1133">Transmembrane helix</keyword>
<feature type="compositionally biased region" description="Polar residues" evidence="6">
    <location>
        <begin position="105"/>
        <end position="118"/>
    </location>
</feature>
<dbReference type="Ensembl" id="ENSFCTT00005017654.1">
    <property type="protein sequence ID" value="ENSFCTP00005011938.1"/>
    <property type="gene ID" value="ENSFCTG00005006336.1"/>
</dbReference>
<evidence type="ECO:0000256" key="5">
    <source>
        <dbReference type="ARBA" id="ARBA00023136"/>
    </source>
</evidence>
<reference evidence="7" key="2">
    <citation type="submission" date="2011-09" db="EMBL/GenBank/DDBJ databases">
        <title>Sequence assembly of the Felis catus genome version 6.2.</title>
        <authorList>
            <person name="Hillier L.W."/>
            <person name="Warren W."/>
            <person name="Obrien S."/>
            <person name="Wilson R.K."/>
        </authorList>
    </citation>
    <scope>NUCLEOTIDE SEQUENCE [LARGE SCALE GENOMIC DNA]</scope>
    <source>
        <strain evidence="7">Abyssinian</strain>
    </source>
</reference>
<feature type="region of interest" description="Disordered" evidence="6">
    <location>
        <begin position="1"/>
        <end position="31"/>
    </location>
</feature>
<evidence type="ECO:0000256" key="6">
    <source>
        <dbReference type="SAM" id="MobiDB-lite"/>
    </source>
</evidence>
<organism evidence="7 8">
    <name type="scientific">Felis catus</name>
    <name type="common">Cat</name>
    <name type="synonym">Felis silvestris catus</name>
    <dbReference type="NCBI Taxonomy" id="9685"/>
    <lineage>
        <taxon>Eukaryota</taxon>
        <taxon>Metazoa</taxon>
        <taxon>Chordata</taxon>
        <taxon>Craniata</taxon>
        <taxon>Vertebrata</taxon>
        <taxon>Euteleostomi</taxon>
        <taxon>Mammalia</taxon>
        <taxon>Eutheria</taxon>
        <taxon>Laurasiatheria</taxon>
        <taxon>Carnivora</taxon>
        <taxon>Feliformia</taxon>
        <taxon>Felidae</taxon>
        <taxon>Felinae</taxon>
        <taxon>Felis</taxon>
    </lineage>
</organism>
<dbReference type="Pfam" id="PF04142">
    <property type="entry name" value="Nuc_sug_transp"/>
    <property type="match status" value="1"/>
</dbReference>
<keyword evidence="8" id="KW-1185">Reference proteome</keyword>
<reference evidence="7" key="4">
    <citation type="submission" date="2025-05" db="UniProtKB">
        <authorList>
            <consortium name="Ensembl"/>
        </authorList>
    </citation>
    <scope>IDENTIFICATION</scope>
    <source>
        <strain evidence="7">breed Abyssinian</strain>
    </source>
</reference>
<protein>
    <submittedName>
        <fullName evidence="7">Uncharacterized protein</fullName>
    </submittedName>
</protein>
<evidence type="ECO:0000256" key="4">
    <source>
        <dbReference type="ARBA" id="ARBA00022989"/>
    </source>
</evidence>
<reference evidence="7" key="1">
    <citation type="journal article" date="2007" name="Genome Res.">
        <title>Initial sequence and comparative analysis of the cat genome.</title>
        <authorList>
            <person name="Pontius J.U."/>
            <person name="Mullikin J.C."/>
            <person name="Smith D.R."/>
            <person name="Lindblad-Toh K."/>
            <person name="Gnerre S."/>
            <person name="Clamp M."/>
            <person name="Chang J."/>
            <person name="Stephens R."/>
            <person name="Neelam B."/>
            <person name="Volfovsky N."/>
            <person name="Schaffer A.A."/>
            <person name="Agarwala R."/>
            <person name="Narfstrom K."/>
            <person name="Murphy W.J."/>
            <person name="Giger U."/>
            <person name="Roca A.L."/>
            <person name="Antunes A."/>
            <person name="Menotti-Raymond M."/>
            <person name="Yuhki N."/>
            <person name="Pecon-Slattery J."/>
            <person name="Johnson W.E."/>
            <person name="Bourque G."/>
            <person name="Tesler G."/>
            <person name="O'Brien S.J."/>
        </authorList>
    </citation>
    <scope>NUCLEOTIDE SEQUENCE [LARGE SCALE GENOMIC DNA]</scope>
    <source>
        <strain evidence="7">Abyssinian</strain>
    </source>
</reference>
<keyword evidence="5" id="KW-0472">Membrane</keyword>
<feature type="compositionally biased region" description="Polar residues" evidence="6">
    <location>
        <begin position="199"/>
        <end position="225"/>
    </location>
</feature>